<proteinExistence type="predicted"/>
<reference evidence="2 3" key="1">
    <citation type="submission" date="2015-10" db="EMBL/GenBank/DDBJ databases">
        <title>Draft genome sequence of Streptomyces corchorusii DSM 40340, type strain for the species Streptomyces corchorusii.</title>
        <authorList>
            <person name="Ruckert C."/>
            <person name="Winkler A."/>
            <person name="Kalinowski J."/>
            <person name="Kampfer P."/>
            <person name="Glaeser S."/>
        </authorList>
    </citation>
    <scope>NUCLEOTIDE SEQUENCE [LARGE SCALE GENOMIC DNA]</scope>
    <source>
        <strain evidence="2 3">DSM 40340</strain>
    </source>
</reference>
<accession>A0A117QGX8</accession>
<dbReference type="Pfam" id="PF22036">
    <property type="entry name" value="MoaF_like"/>
    <property type="match status" value="1"/>
</dbReference>
<keyword evidence="3" id="KW-1185">Reference proteome</keyword>
<gene>
    <name evidence="2" type="ORF">AQJ11_13710</name>
</gene>
<dbReference type="InterPro" id="IPR053892">
    <property type="entry name" value="MoaF-like"/>
</dbReference>
<dbReference type="InterPro" id="IPR012674">
    <property type="entry name" value="Calycin"/>
</dbReference>
<dbReference type="Gene3D" id="2.40.128.20">
    <property type="match status" value="1"/>
</dbReference>
<dbReference type="EMBL" id="LMWP01000016">
    <property type="protein sequence ID" value="KUN27684.1"/>
    <property type="molecule type" value="Genomic_DNA"/>
</dbReference>
<evidence type="ECO:0000259" key="1">
    <source>
        <dbReference type="Pfam" id="PF22036"/>
    </source>
</evidence>
<evidence type="ECO:0000313" key="3">
    <source>
        <dbReference type="Proteomes" id="UP000053398"/>
    </source>
</evidence>
<dbReference type="Proteomes" id="UP000053398">
    <property type="component" value="Unassembled WGS sequence"/>
</dbReference>
<comment type="caution">
    <text evidence="2">The sequence shown here is derived from an EMBL/GenBank/DDBJ whole genome shotgun (WGS) entry which is preliminary data.</text>
</comment>
<dbReference type="RefSeq" id="WP_059263213.1">
    <property type="nucleotide sequence ID" value="NZ_KQ948355.1"/>
</dbReference>
<protein>
    <recommendedName>
        <fullName evidence="1">MoaF-like domain-containing protein</fullName>
    </recommendedName>
</protein>
<dbReference type="AlphaFoldDB" id="A0A117QGX8"/>
<evidence type="ECO:0000313" key="2">
    <source>
        <dbReference type="EMBL" id="KUN27684.1"/>
    </source>
</evidence>
<sequence>MSQERMTKRRYFVDLGQLTLEEHFESEERMTFTVVAGGSLVPDGYVETVAITAVEIRPDVFLISWKEESGATITHLEDFERGVVHSRITLPDGTPLALTGTIKPLD</sequence>
<feature type="domain" description="MoaF-like" evidence="1">
    <location>
        <begin position="9"/>
        <end position="103"/>
    </location>
</feature>
<organism evidence="2 3">
    <name type="scientific">Streptomyces corchorusii</name>
    <name type="common">Streptomyces chibaensis</name>
    <dbReference type="NCBI Taxonomy" id="1903"/>
    <lineage>
        <taxon>Bacteria</taxon>
        <taxon>Bacillati</taxon>
        <taxon>Actinomycetota</taxon>
        <taxon>Actinomycetes</taxon>
        <taxon>Kitasatosporales</taxon>
        <taxon>Streptomycetaceae</taxon>
        <taxon>Streptomyces</taxon>
    </lineage>
</organism>
<name>A0A117QGX8_STRCK</name>